<gene>
    <name evidence="3" type="ORF">CRH09_04585</name>
</gene>
<dbReference type="InterPro" id="IPR029058">
    <property type="entry name" value="AB_hydrolase_fold"/>
</dbReference>
<organism evidence="3 4">
    <name type="scientific">Nocardia terpenica</name>
    <dbReference type="NCBI Taxonomy" id="455432"/>
    <lineage>
        <taxon>Bacteria</taxon>
        <taxon>Bacillati</taxon>
        <taxon>Actinomycetota</taxon>
        <taxon>Actinomycetes</taxon>
        <taxon>Mycobacteriales</taxon>
        <taxon>Nocardiaceae</taxon>
        <taxon>Nocardia</taxon>
    </lineage>
</organism>
<name>A0A291RVD9_9NOCA</name>
<dbReference type="InterPro" id="IPR050266">
    <property type="entry name" value="AB_hydrolase_sf"/>
</dbReference>
<dbReference type="Gene3D" id="3.40.50.1820">
    <property type="entry name" value="alpha/beta hydrolase"/>
    <property type="match status" value="1"/>
</dbReference>
<dbReference type="InterPro" id="IPR000073">
    <property type="entry name" value="AB_hydrolase_1"/>
</dbReference>
<dbReference type="EMBL" id="CP023778">
    <property type="protein sequence ID" value="ATL71516.1"/>
    <property type="molecule type" value="Genomic_DNA"/>
</dbReference>
<dbReference type="GO" id="GO:0016787">
    <property type="term" value="F:hydrolase activity"/>
    <property type="evidence" value="ECO:0007669"/>
    <property type="project" value="UniProtKB-KW"/>
</dbReference>
<accession>A0A291RVD9</accession>
<evidence type="ECO:0000256" key="1">
    <source>
        <dbReference type="ARBA" id="ARBA00022801"/>
    </source>
</evidence>
<proteinExistence type="predicted"/>
<dbReference type="KEGG" id="ntp:CRH09_04585"/>
<dbReference type="PANTHER" id="PTHR43798:SF31">
    <property type="entry name" value="AB HYDROLASE SUPERFAMILY PROTEIN YCLE"/>
    <property type="match status" value="1"/>
</dbReference>
<dbReference type="GO" id="GO:0016020">
    <property type="term" value="C:membrane"/>
    <property type="evidence" value="ECO:0007669"/>
    <property type="project" value="TreeGrafter"/>
</dbReference>
<dbReference type="PANTHER" id="PTHR43798">
    <property type="entry name" value="MONOACYLGLYCEROL LIPASE"/>
    <property type="match status" value="1"/>
</dbReference>
<evidence type="ECO:0000313" key="3">
    <source>
        <dbReference type="EMBL" id="ATL71516.1"/>
    </source>
</evidence>
<keyword evidence="1 3" id="KW-0378">Hydrolase</keyword>
<sequence length="262" mass="28285">MVSVDDTALAVRDSGGHGRPVVYLNGSYATQRSWRPVISELGTDWRHITFDERARGKSKKSADYSFEACLRDIDAVLAARGVQRPLLVGWSYGAALAAQWATRNPDRVAGVVMVDGGYPWDYLATVDNGDWEAGRAEIRRLFRKMRVPMAIAGLLGLAARMSAAQAAEVNIELNEIVAASDPVFDLVTFPMRFIVGTGGALGATEEDHAAMRATLDPILARNPNIQISAKVASNHTGIVRKDYRAIAAAVREVAAASHSADH</sequence>
<reference evidence="3 4" key="1">
    <citation type="submission" date="2017-10" db="EMBL/GenBank/DDBJ databases">
        <title>Comparative genomics between pathogenic Norcardia.</title>
        <authorList>
            <person name="Zeng L."/>
        </authorList>
    </citation>
    <scope>NUCLEOTIDE SEQUENCE [LARGE SCALE GENOMIC DNA]</scope>
    <source>
        <strain evidence="3 4">NC_YFY_NT001</strain>
    </source>
</reference>
<protein>
    <submittedName>
        <fullName evidence="3">Alpha/beta hydrolase</fullName>
    </submittedName>
</protein>
<evidence type="ECO:0000313" key="4">
    <source>
        <dbReference type="Proteomes" id="UP000221961"/>
    </source>
</evidence>
<dbReference type="Pfam" id="PF00561">
    <property type="entry name" value="Abhydrolase_1"/>
    <property type="match status" value="1"/>
</dbReference>
<feature type="domain" description="AB hydrolase-1" evidence="2">
    <location>
        <begin position="20"/>
        <end position="122"/>
    </location>
</feature>
<dbReference type="AlphaFoldDB" id="A0A291RVD9"/>
<dbReference type="Proteomes" id="UP000221961">
    <property type="component" value="Chromosome"/>
</dbReference>
<dbReference type="SUPFAM" id="SSF53474">
    <property type="entry name" value="alpha/beta-Hydrolases"/>
    <property type="match status" value="1"/>
</dbReference>
<evidence type="ECO:0000259" key="2">
    <source>
        <dbReference type="Pfam" id="PF00561"/>
    </source>
</evidence>